<dbReference type="Proteomes" id="UP000831701">
    <property type="component" value="Chromosome 11"/>
</dbReference>
<evidence type="ECO:0000313" key="1">
    <source>
        <dbReference type="EMBL" id="KAI3365835.1"/>
    </source>
</evidence>
<organism evidence="1 2">
    <name type="scientific">Scortum barcoo</name>
    <name type="common">barcoo grunter</name>
    <dbReference type="NCBI Taxonomy" id="214431"/>
    <lineage>
        <taxon>Eukaryota</taxon>
        <taxon>Metazoa</taxon>
        <taxon>Chordata</taxon>
        <taxon>Craniata</taxon>
        <taxon>Vertebrata</taxon>
        <taxon>Euteleostomi</taxon>
        <taxon>Actinopterygii</taxon>
        <taxon>Neopterygii</taxon>
        <taxon>Teleostei</taxon>
        <taxon>Neoteleostei</taxon>
        <taxon>Acanthomorphata</taxon>
        <taxon>Eupercaria</taxon>
        <taxon>Centrarchiformes</taxon>
        <taxon>Terapontoidei</taxon>
        <taxon>Terapontidae</taxon>
        <taxon>Scortum</taxon>
    </lineage>
</organism>
<evidence type="ECO:0000313" key="2">
    <source>
        <dbReference type="Proteomes" id="UP000831701"/>
    </source>
</evidence>
<protein>
    <submittedName>
        <fullName evidence="1">Uncharacterized protein</fullName>
    </submittedName>
</protein>
<dbReference type="EMBL" id="CM041541">
    <property type="protein sequence ID" value="KAI3365835.1"/>
    <property type="molecule type" value="Genomic_DNA"/>
</dbReference>
<accession>A0ACB8WDT7</accession>
<comment type="caution">
    <text evidence="1">The sequence shown here is derived from an EMBL/GenBank/DDBJ whole genome shotgun (WGS) entry which is preliminary data.</text>
</comment>
<reference evidence="1" key="1">
    <citation type="submission" date="2022-04" db="EMBL/GenBank/DDBJ databases">
        <title>Jade perch genome.</title>
        <authorList>
            <person name="Chao B."/>
        </authorList>
    </citation>
    <scope>NUCLEOTIDE SEQUENCE</scope>
    <source>
        <strain evidence="1">CB-2022</strain>
    </source>
</reference>
<proteinExistence type="predicted"/>
<name>A0ACB8WDT7_9TELE</name>
<sequence length="87" mass="9034">MASSKAKVGVNSETNSLKESKSNATGSAGEASPNNRIYSLDELETIATVELCSACRRGGGETGYVPGCDGSAVMLPAHFLTLDMYKS</sequence>
<keyword evidence="2" id="KW-1185">Reference proteome</keyword>
<gene>
    <name evidence="1" type="ORF">L3Q82_000718</name>
</gene>